<evidence type="ECO:0008006" key="3">
    <source>
        <dbReference type="Google" id="ProtNLM"/>
    </source>
</evidence>
<evidence type="ECO:0000313" key="2">
    <source>
        <dbReference type="Proteomes" id="UP001501447"/>
    </source>
</evidence>
<protein>
    <recommendedName>
        <fullName evidence="3">Transcriptional regulator</fullName>
    </recommendedName>
</protein>
<keyword evidence="2" id="KW-1185">Reference proteome</keyword>
<gene>
    <name evidence="1" type="ORF">GCM10009863_58550</name>
</gene>
<accession>A0ABP6D7D4</accession>
<dbReference type="RefSeq" id="WP_344570057.1">
    <property type="nucleotide sequence ID" value="NZ_BAAARJ010000023.1"/>
</dbReference>
<comment type="caution">
    <text evidence="1">The sequence shown here is derived from an EMBL/GenBank/DDBJ whole genome shotgun (WGS) entry which is preliminary data.</text>
</comment>
<sequence>MTTQGAARPAQEGPVDDDLGLEHPLARLLLLLEIAERPDWLRDFVSAGPTVVPSAGPAPARHGLG</sequence>
<name>A0ABP6D7D4_9ACTN</name>
<proteinExistence type="predicted"/>
<reference evidence="2" key="1">
    <citation type="journal article" date="2019" name="Int. J. Syst. Evol. Microbiol.">
        <title>The Global Catalogue of Microorganisms (GCM) 10K type strain sequencing project: providing services to taxonomists for standard genome sequencing and annotation.</title>
        <authorList>
            <consortium name="The Broad Institute Genomics Platform"/>
            <consortium name="The Broad Institute Genome Sequencing Center for Infectious Disease"/>
            <person name="Wu L."/>
            <person name="Ma J."/>
        </authorList>
    </citation>
    <scope>NUCLEOTIDE SEQUENCE [LARGE SCALE GENOMIC DNA]</scope>
    <source>
        <strain evidence="2">JCM 16373</strain>
    </source>
</reference>
<dbReference type="Proteomes" id="UP001501447">
    <property type="component" value="Unassembled WGS sequence"/>
</dbReference>
<organism evidence="1 2">
    <name type="scientific">Streptomyces axinellae</name>
    <dbReference type="NCBI Taxonomy" id="552788"/>
    <lineage>
        <taxon>Bacteria</taxon>
        <taxon>Bacillati</taxon>
        <taxon>Actinomycetota</taxon>
        <taxon>Actinomycetes</taxon>
        <taxon>Kitasatosporales</taxon>
        <taxon>Streptomycetaceae</taxon>
        <taxon>Streptomyces</taxon>
    </lineage>
</organism>
<evidence type="ECO:0000313" key="1">
    <source>
        <dbReference type="EMBL" id="GAA2634522.1"/>
    </source>
</evidence>
<dbReference type="EMBL" id="BAAARJ010000023">
    <property type="protein sequence ID" value="GAA2634522.1"/>
    <property type="molecule type" value="Genomic_DNA"/>
</dbReference>